<sequence>MPPHQVSFQAVAVLTLPVTLSDPKLNPSTCRSKEHEAQILNSGKCQKRMNLMRTPGIEPGSASWEPAMLSGTPSTLATLVVLVVGSAAWR</sequence>
<feature type="signal peptide" evidence="1">
    <location>
        <begin position="1"/>
        <end position="21"/>
    </location>
</feature>
<feature type="chain" id="PRO_5040505317" evidence="1">
    <location>
        <begin position="22"/>
        <end position="90"/>
    </location>
</feature>
<accession>A0A9P4TTM2</accession>
<gene>
    <name evidence="2" type="ORF">EJ08DRAFT_462595</name>
</gene>
<comment type="caution">
    <text evidence="2">The sequence shown here is derived from an EMBL/GenBank/DDBJ whole genome shotgun (WGS) entry which is preliminary data.</text>
</comment>
<dbReference type="EMBL" id="MU007086">
    <property type="protein sequence ID" value="KAF2422999.1"/>
    <property type="molecule type" value="Genomic_DNA"/>
</dbReference>
<reference evidence="2" key="1">
    <citation type="journal article" date="2020" name="Stud. Mycol.">
        <title>101 Dothideomycetes genomes: a test case for predicting lifestyles and emergence of pathogens.</title>
        <authorList>
            <person name="Haridas S."/>
            <person name="Albert R."/>
            <person name="Binder M."/>
            <person name="Bloem J."/>
            <person name="Labutti K."/>
            <person name="Salamov A."/>
            <person name="Andreopoulos B."/>
            <person name="Baker S."/>
            <person name="Barry K."/>
            <person name="Bills G."/>
            <person name="Bluhm B."/>
            <person name="Cannon C."/>
            <person name="Castanera R."/>
            <person name="Culley D."/>
            <person name="Daum C."/>
            <person name="Ezra D."/>
            <person name="Gonzalez J."/>
            <person name="Henrissat B."/>
            <person name="Kuo A."/>
            <person name="Liang C."/>
            <person name="Lipzen A."/>
            <person name="Lutzoni F."/>
            <person name="Magnuson J."/>
            <person name="Mondo S."/>
            <person name="Nolan M."/>
            <person name="Ohm R."/>
            <person name="Pangilinan J."/>
            <person name="Park H.-J."/>
            <person name="Ramirez L."/>
            <person name="Alfaro M."/>
            <person name="Sun H."/>
            <person name="Tritt A."/>
            <person name="Yoshinaga Y."/>
            <person name="Zwiers L.-H."/>
            <person name="Turgeon B."/>
            <person name="Goodwin S."/>
            <person name="Spatafora J."/>
            <person name="Crous P."/>
            <person name="Grigoriev I."/>
        </authorList>
    </citation>
    <scope>NUCLEOTIDE SEQUENCE</scope>
    <source>
        <strain evidence="2">CBS 130266</strain>
    </source>
</reference>
<organism evidence="2 3">
    <name type="scientific">Tothia fuscella</name>
    <dbReference type="NCBI Taxonomy" id="1048955"/>
    <lineage>
        <taxon>Eukaryota</taxon>
        <taxon>Fungi</taxon>
        <taxon>Dikarya</taxon>
        <taxon>Ascomycota</taxon>
        <taxon>Pezizomycotina</taxon>
        <taxon>Dothideomycetes</taxon>
        <taxon>Pleosporomycetidae</taxon>
        <taxon>Venturiales</taxon>
        <taxon>Cylindrosympodiaceae</taxon>
        <taxon>Tothia</taxon>
    </lineage>
</organism>
<name>A0A9P4TTM2_9PEZI</name>
<evidence type="ECO:0000256" key="1">
    <source>
        <dbReference type="SAM" id="SignalP"/>
    </source>
</evidence>
<protein>
    <submittedName>
        <fullName evidence="2">Uncharacterized protein</fullName>
    </submittedName>
</protein>
<keyword evidence="1" id="KW-0732">Signal</keyword>
<evidence type="ECO:0000313" key="3">
    <source>
        <dbReference type="Proteomes" id="UP000800235"/>
    </source>
</evidence>
<dbReference type="AlphaFoldDB" id="A0A9P4TTM2"/>
<evidence type="ECO:0000313" key="2">
    <source>
        <dbReference type="EMBL" id="KAF2422999.1"/>
    </source>
</evidence>
<keyword evidence="3" id="KW-1185">Reference proteome</keyword>
<dbReference type="Proteomes" id="UP000800235">
    <property type="component" value="Unassembled WGS sequence"/>
</dbReference>
<proteinExistence type="predicted"/>